<evidence type="ECO:0000313" key="2">
    <source>
        <dbReference type="EMBL" id="KAK7378201.1"/>
    </source>
</evidence>
<sequence length="84" mass="9423">MMIRSASTGFLSSAGRSNLQTESQNQRERDRERNSLTAIEEGLLLPLLSHSQQNSSRTFFIPHSSFSPISTIRFITVTVQSSHN</sequence>
<accession>A0AAN9RMP7</accession>
<proteinExistence type="predicted"/>
<comment type="caution">
    <text evidence="2">The sequence shown here is derived from an EMBL/GenBank/DDBJ whole genome shotgun (WGS) entry which is preliminary data.</text>
</comment>
<evidence type="ECO:0000256" key="1">
    <source>
        <dbReference type="SAM" id="MobiDB-lite"/>
    </source>
</evidence>
<dbReference type="AlphaFoldDB" id="A0AAN9RMP7"/>
<evidence type="ECO:0000313" key="3">
    <source>
        <dbReference type="Proteomes" id="UP001374584"/>
    </source>
</evidence>
<feature type="compositionally biased region" description="Basic and acidic residues" evidence="1">
    <location>
        <begin position="25"/>
        <end position="34"/>
    </location>
</feature>
<name>A0AAN9RMP7_PHACN</name>
<organism evidence="2 3">
    <name type="scientific">Phaseolus coccineus</name>
    <name type="common">Scarlet runner bean</name>
    <name type="synonym">Phaseolus multiflorus</name>
    <dbReference type="NCBI Taxonomy" id="3886"/>
    <lineage>
        <taxon>Eukaryota</taxon>
        <taxon>Viridiplantae</taxon>
        <taxon>Streptophyta</taxon>
        <taxon>Embryophyta</taxon>
        <taxon>Tracheophyta</taxon>
        <taxon>Spermatophyta</taxon>
        <taxon>Magnoliopsida</taxon>
        <taxon>eudicotyledons</taxon>
        <taxon>Gunneridae</taxon>
        <taxon>Pentapetalae</taxon>
        <taxon>rosids</taxon>
        <taxon>fabids</taxon>
        <taxon>Fabales</taxon>
        <taxon>Fabaceae</taxon>
        <taxon>Papilionoideae</taxon>
        <taxon>50 kb inversion clade</taxon>
        <taxon>NPAAA clade</taxon>
        <taxon>indigoferoid/millettioid clade</taxon>
        <taxon>Phaseoleae</taxon>
        <taxon>Phaseolus</taxon>
    </lineage>
</organism>
<reference evidence="2 3" key="1">
    <citation type="submission" date="2024-01" db="EMBL/GenBank/DDBJ databases">
        <title>The genomes of 5 underutilized Papilionoideae crops provide insights into root nodulation and disease resistanc.</title>
        <authorList>
            <person name="Jiang F."/>
        </authorList>
    </citation>
    <scope>NUCLEOTIDE SEQUENCE [LARGE SCALE GENOMIC DNA]</scope>
    <source>
        <strain evidence="2">JINMINGXINNONG_FW02</strain>
        <tissue evidence="2">Leaves</tissue>
    </source>
</reference>
<feature type="region of interest" description="Disordered" evidence="1">
    <location>
        <begin position="1"/>
        <end position="35"/>
    </location>
</feature>
<dbReference type="EMBL" id="JAYMYR010000002">
    <property type="protein sequence ID" value="KAK7378201.1"/>
    <property type="molecule type" value="Genomic_DNA"/>
</dbReference>
<keyword evidence="3" id="KW-1185">Reference proteome</keyword>
<gene>
    <name evidence="2" type="ORF">VNO80_03639</name>
</gene>
<protein>
    <submittedName>
        <fullName evidence="2">Uncharacterized protein</fullName>
    </submittedName>
</protein>
<dbReference type="Proteomes" id="UP001374584">
    <property type="component" value="Unassembled WGS sequence"/>
</dbReference>
<feature type="compositionally biased region" description="Polar residues" evidence="1">
    <location>
        <begin position="1"/>
        <end position="24"/>
    </location>
</feature>